<accession>A0A8D8UI47</accession>
<dbReference type="EMBL" id="HBUF01344251">
    <property type="protein sequence ID" value="CAG6707554.1"/>
    <property type="molecule type" value="Transcribed_RNA"/>
</dbReference>
<protein>
    <submittedName>
        <fullName evidence="1">Uncharacterized protein</fullName>
    </submittedName>
</protein>
<organism evidence="1">
    <name type="scientific">Cacopsylla melanoneura</name>
    <dbReference type="NCBI Taxonomy" id="428564"/>
    <lineage>
        <taxon>Eukaryota</taxon>
        <taxon>Metazoa</taxon>
        <taxon>Ecdysozoa</taxon>
        <taxon>Arthropoda</taxon>
        <taxon>Hexapoda</taxon>
        <taxon>Insecta</taxon>
        <taxon>Pterygota</taxon>
        <taxon>Neoptera</taxon>
        <taxon>Paraneoptera</taxon>
        <taxon>Hemiptera</taxon>
        <taxon>Sternorrhyncha</taxon>
        <taxon>Psylloidea</taxon>
        <taxon>Psyllidae</taxon>
        <taxon>Psyllinae</taxon>
        <taxon>Cacopsylla</taxon>
    </lineage>
</organism>
<dbReference type="EMBL" id="HBUF01344253">
    <property type="protein sequence ID" value="CAG6707560.1"/>
    <property type="molecule type" value="Transcribed_RNA"/>
</dbReference>
<dbReference type="AlphaFoldDB" id="A0A8D8UI47"/>
<evidence type="ECO:0000313" key="1">
    <source>
        <dbReference type="EMBL" id="CAG6707560.1"/>
    </source>
</evidence>
<reference evidence="1" key="1">
    <citation type="submission" date="2021-05" db="EMBL/GenBank/DDBJ databases">
        <authorList>
            <person name="Alioto T."/>
            <person name="Alioto T."/>
            <person name="Gomez Garrido J."/>
        </authorList>
    </citation>
    <scope>NUCLEOTIDE SEQUENCE</scope>
</reference>
<proteinExistence type="predicted"/>
<sequence length="115" mass="12757">MNRSCMNTPGVPTTLSQHVNVPLANFFLRRPNRTEKPEHLCANYLCYFLSSLSLSPLSSQCISHTHYLSLSHTLSLSPTHTLCLSHTLSLHTPSFHGTTVQLNSRCSFSKLGCVV</sequence>
<name>A0A8D8UI47_9HEMI</name>